<dbReference type="PANTHER" id="PTHR42731">
    <property type="entry name" value="SLL1084 PROTEIN"/>
    <property type="match status" value="1"/>
</dbReference>
<dbReference type="GeneID" id="25407167"/>
<sequence>MDRIPGEENVVHKVPRKNTLRIGVLYPSFPQVALDSLSFQMLYYWLNSHDEIYAEQVMLDFDGNPIPHTLETETSLKKLDYIVVTVHYELDLVNILRILLDAGVEPYSSKREKPIIIAGGPPIIANPLPVSPFIDVLVVGEIESTLPTLINQIYTYGTEKERLLESLEPSKGFFVPSFYTGEKVVLNYAHSLPREFHPSIQLQLSDTHAKWKNRTAVEASRGCFRLCAFCLEGHIFYGVRERPLDQIRDIVTEGHAYNHSRHVKLVSLSFFDHKGADSILEWLISHGYSFSIPSIRAETLNEKRLEYIKQGGQKTLTIAPETGSLKLSALIRKRLSIEHATDISLTAKKLGFTGLKVYLMIGLPGETEDDIDQTAQYIQKLAETTGFKGERQLKITISPFVPKPHTFLQYAPFIGIQEARRRINLLRKKLGGLADIRTYDPRLAQIQTIISRGDLDLSRTLIEWALNGGGLGGWRKVVRLTRLDVNRYLEPVYKDPPWSFIEFPNLPRSLKFFSSTRG</sequence>
<dbReference type="EMBL" id="CP007493">
    <property type="protein sequence ID" value="AJB42793.1"/>
    <property type="molecule type" value="Genomic_DNA"/>
</dbReference>
<dbReference type="Proteomes" id="UP000266720">
    <property type="component" value="Chromosome"/>
</dbReference>
<dbReference type="Gene3D" id="3.80.30.20">
    <property type="entry name" value="tm_1862 like domain"/>
    <property type="match status" value="1"/>
</dbReference>
<evidence type="ECO:0000259" key="1">
    <source>
        <dbReference type="PROSITE" id="PS51918"/>
    </source>
</evidence>
<dbReference type="InterPro" id="IPR006638">
    <property type="entry name" value="Elp3/MiaA/NifB-like_rSAM"/>
</dbReference>
<dbReference type="InterPro" id="IPR007197">
    <property type="entry name" value="rSAM"/>
</dbReference>
<evidence type="ECO:0000313" key="2">
    <source>
        <dbReference type="EMBL" id="AJB42793.1"/>
    </source>
</evidence>
<protein>
    <submittedName>
        <fullName evidence="2">Fe-S oxidoreductase</fullName>
    </submittedName>
</protein>
<dbReference type="PANTHER" id="PTHR42731:SF1">
    <property type="entry name" value="RADICAL SAM DOMAIN PROTEIN"/>
    <property type="match status" value="1"/>
</dbReference>
<proteinExistence type="predicted"/>
<dbReference type="SMART" id="SM00729">
    <property type="entry name" value="Elp3"/>
    <property type="match status" value="1"/>
</dbReference>
<dbReference type="CDD" id="cd01335">
    <property type="entry name" value="Radical_SAM"/>
    <property type="match status" value="1"/>
</dbReference>
<organism evidence="2 3">
    <name type="scientific">Thermofilum adornatum 1505</name>
    <dbReference type="NCBI Taxonomy" id="697581"/>
    <lineage>
        <taxon>Archaea</taxon>
        <taxon>Thermoproteota</taxon>
        <taxon>Thermoprotei</taxon>
        <taxon>Thermofilales</taxon>
        <taxon>Thermofilaceae</taxon>
        <taxon>Thermofilum</taxon>
    </lineage>
</organism>
<dbReference type="Pfam" id="PF04055">
    <property type="entry name" value="Radical_SAM"/>
    <property type="match status" value="1"/>
</dbReference>
<dbReference type="SFLD" id="SFLDG01082">
    <property type="entry name" value="B12-binding_domain_containing"/>
    <property type="match status" value="1"/>
</dbReference>
<dbReference type="SUPFAM" id="SSF102114">
    <property type="entry name" value="Radical SAM enzymes"/>
    <property type="match status" value="1"/>
</dbReference>
<evidence type="ECO:0000313" key="3">
    <source>
        <dbReference type="Proteomes" id="UP000266720"/>
    </source>
</evidence>
<dbReference type="KEGG" id="tcb:TCARB_1757"/>
<name>A0A3G1A8T3_9CREN</name>
<dbReference type="GO" id="GO:0003824">
    <property type="term" value="F:catalytic activity"/>
    <property type="evidence" value="ECO:0007669"/>
    <property type="project" value="InterPro"/>
</dbReference>
<dbReference type="GO" id="GO:0051536">
    <property type="term" value="F:iron-sulfur cluster binding"/>
    <property type="evidence" value="ECO:0007669"/>
    <property type="project" value="InterPro"/>
</dbReference>
<dbReference type="InterPro" id="IPR058240">
    <property type="entry name" value="rSAM_sf"/>
</dbReference>
<dbReference type="STRING" id="697581.TCARB_1757"/>
<dbReference type="PROSITE" id="PS51918">
    <property type="entry name" value="RADICAL_SAM"/>
    <property type="match status" value="1"/>
</dbReference>
<dbReference type="InterPro" id="IPR045784">
    <property type="entry name" value="Radical_SAM_N2"/>
</dbReference>
<dbReference type="RefSeq" id="WP_052887193.1">
    <property type="nucleotide sequence ID" value="NZ_CP007493.1"/>
</dbReference>
<dbReference type="Pfam" id="PF19864">
    <property type="entry name" value="Radical_SAM_N2"/>
    <property type="match status" value="1"/>
</dbReference>
<feature type="domain" description="Radical SAM core" evidence="1">
    <location>
        <begin position="209"/>
        <end position="433"/>
    </location>
</feature>
<dbReference type="SFLD" id="SFLDS00029">
    <property type="entry name" value="Radical_SAM"/>
    <property type="match status" value="1"/>
</dbReference>
<dbReference type="InterPro" id="IPR023404">
    <property type="entry name" value="rSAM_horseshoe"/>
</dbReference>
<dbReference type="AlphaFoldDB" id="A0A3G1A8T3"/>
<reference evidence="3" key="1">
    <citation type="book" date="2010" name="EXTREMOPHILES" publisher="0:0-0">
        <title>Complete genome sequences of ten hyperthermophilic archaea reveal their metabolic capabilities and possible ecological roles.</title>
        <editorList>
            <person name="?"/>
        </editorList>
        <authorList>
            <person name="Ravin N.V."/>
            <person name="Mardanov A.V."/>
            <person name="Bonch-Osmolovskaya E.A."/>
            <person name="Skryabin K.G."/>
        </authorList>
    </citation>
    <scope>NUCLEOTIDE SEQUENCE [LARGE SCALE GENOMIC DNA]</scope>
    <source>
        <strain evidence="3">1505</strain>
    </source>
</reference>
<accession>A0A3G1A8T3</accession>
<gene>
    <name evidence="2" type="ORF">TCARB_1757</name>
</gene>